<dbReference type="Gene3D" id="3.40.50.2000">
    <property type="entry name" value="Glycogen Phosphorylase B"/>
    <property type="match status" value="2"/>
</dbReference>
<dbReference type="OrthoDB" id="1418030at2759"/>
<evidence type="ECO:0000256" key="2">
    <source>
        <dbReference type="ARBA" id="ARBA00022676"/>
    </source>
</evidence>
<comment type="similarity">
    <text evidence="1 4">Belongs to the UDP-glycosyltransferase family.</text>
</comment>
<evidence type="ECO:0000256" key="1">
    <source>
        <dbReference type="ARBA" id="ARBA00009995"/>
    </source>
</evidence>
<keyword evidence="7" id="KW-1185">Reference proteome</keyword>
<sequence length="471" mass="52012">MEKKTCIAMVPCPGQGHLIPLVEFAKTLIHQHNNLHLTLLIPTLGPPTPSIKAILNSLPPNIDFNILPHISIQDLPQNVHPAIHMKLTVTHSLPFLHEALTSLNTRTHLVALIFDVFSSDALHLANQFNILSYVFFTSGALTLSFCLSFPKLDETVSSQFIDSTKTVNVPGSIIPFQVKDLVDLVLYERSSEIYKIYLGLCQKLYFVDGIIVNSFTDMEAEAIRAVQEKTTFVDSPSVYPVGPIIGTGSTSKESQMECIQWLNNQPPKSVLYICFGSGGTITHDNLNEIAFGLELSGQKFLWVLRAPNNSASSSYLMGQMEDHLSYLPSGFLNRTKEQGLVVPSWAPQIEILSHGSTGGFLSHCGWNSTLESVVHSVPMIAWPLFAEQRMNAIVLTDVLKVAVRPKVDDQSSGIVKHEEIARVIKIIMEEEEGLQIRKRIKDLSDAAAVALSEHGSSTRALSILAHKFQNI</sequence>
<dbReference type="SUPFAM" id="SSF53756">
    <property type="entry name" value="UDP-Glycosyltransferase/glycogen phosphorylase"/>
    <property type="match status" value="1"/>
</dbReference>
<evidence type="ECO:0000256" key="4">
    <source>
        <dbReference type="RuleBase" id="RU003718"/>
    </source>
</evidence>
<dbReference type="CDD" id="cd03784">
    <property type="entry name" value="GT1_Gtf-like"/>
    <property type="match status" value="1"/>
</dbReference>
<dbReference type="InterPro" id="IPR002213">
    <property type="entry name" value="UDP_glucos_trans"/>
</dbReference>
<dbReference type="Gramene" id="OIW18815">
    <property type="protein sequence ID" value="OIW18815"/>
    <property type="gene ID" value="TanjilG_25258"/>
</dbReference>
<dbReference type="PANTHER" id="PTHR48046">
    <property type="entry name" value="UDP-GLYCOSYLTRANSFERASE 72E1"/>
    <property type="match status" value="1"/>
</dbReference>
<dbReference type="InterPro" id="IPR035595">
    <property type="entry name" value="UDP_glycos_trans_CS"/>
</dbReference>
<dbReference type="Proteomes" id="UP000188354">
    <property type="component" value="Chromosome LG01"/>
</dbReference>
<name>A0A4P1RVI4_LUPAN</name>
<dbReference type="PANTHER" id="PTHR48046:SF6">
    <property type="entry name" value="GLYCOSYLTRANSFERASE"/>
    <property type="match status" value="1"/>
</dbReference>
<dbReference type="FunFam" id="3.40.50.2000:FF:000051">
    <property type="entry name" value="Glycosyltransferase"/>
    <property type="match status" value="1"/>
</dbReference>
<dbReference type="PROSITE" id="PS00375">
    <property type="entry name" value="UDPGT"/>
    <property type="match status" value="1"/>
</dbReference>
<evidence type="ECO:0000313" key="6">
    <source>
        <dbReference type="EMBL" id="OIW18815.1"/>
    </source>
</evidence>
<dbReference type="GO" id="GO:0008194">
    <property type="term" value="F:UDP-glycosyltransferase activity"/>
    <property type="evidence" value="ECO:0007669"/>
    <property type="project" value="InterPro"/>
</dbReference>
<evidence type="ECO:0000256" key="5">
    <source>
        <dbReference type="RuleBase" id="RU362057"/>
    </source>
</evidence>
<reference evidence="6 7" key="1">
    <citation type="journal article" date="2017" name="Plant Biotechnol. J.">
        <title>A comprehensive draft genome sequence for lupin (Lupinus angustifolius), an emerging health food: insights into plant-microbe interactions and legume evolution.</title>
        <authorList>
            <person name="Hane J.K."/>
            <person name="Ming Y."/>
            <person name="Kamphuis L.G."/>
            <person name="Nelson M.N."/>
            <person name="Garg G."/>
            <person name="Atkins C.A."/>
            <person name="Bayer P.E."/>
            <person name="Bravo A."/>
            <person name="Bringans S."/>
            <person name="Cannon S."/>
            <person name="Edwards D."/>
            <person name="Foley R."/>
            <person name="Gao L.L."/>
            <person name="Harrison M.J."/>
            <person name="Huang W."/>
            <person name="Hurgobin B."/>
            <person name="Li S."/>
            <person name="Liu C.W."/>
            <person name="McGrath A."/>
            <person name="Morahan G."/>
            <person name="Murray J."/>
            <person name="Weller J."/>
            <person name="Jian J."/>
            <person name="Singh K.B."/>
        </authorList>
    </citation>
    <scope>NUCLEOTIDE SEQUENCE [LARGE SCALE GENOMIC DNA]</scope>
    <source>
        <strain evidence="7">cv. Tanjil</strain>
        <tissue evidence="6">Whole plant</tissue>
    </source>
</reference>
<evidence type="ECO:0000256" key="3">
    <source>
        <dbReference type="ARBA" id="ARBA00022679"/>
    </source>
</evidence>
<accession>A0A4P1RVI4</accession>
<dbReference type="EMBL" id="CM007361">
    <property type="protein sequence ID" value="OIW18815.1"/>
    <property type="molecule type" value="Genomic_DNA"/>
</dbReference>
<organism evidence="6 7">
    <name type="scientific">Lupinus angustifolius</name>
    <name type="common">Narrow-leaved blue lupine</name>
    <dbReference type="NCBI Taxonomy" id="3871"/>
    <lineage>
        <taxon>Eukaryota</taxon>
        <taxon>Viridiplantae</taxon>
        <taxon>Streptophyta</taxon>
        <taxon>Embryophyta</taxon>
        <taxon>Tracheophyta</taxon>
        <taxon>Spermatophyta</taxon>
        <taxon>Magnoliopsida</taxon>
        <taxon>eudicotyledons</taxon>
        <taxon>Gunneridae</taxon>
        <taxon>Pentapetalae</taxon>
        <taxon>rosids</taxon>
        <taxon>fabids</taxon>
        <taxon>Fabales</taxon>
        <taxon>Fabaceae</taxon>
        <taxon>Papilionoideae</taxon>
        <taxon>50 kb inversion clade</taxon>
        <taxon>genistoids sensu lato</taxon>
        <taxon>core genistoids</taxon>
        <taxon>Genisteae</taxon>
        <taxon>Lupinus</taxon>
    </lineage>
</organism>
<dbReference type="Pfam" id="PF00201">
    <property type="entry name" value="UDPGT"/>
    <property type="match status" value="1"/>
</dbReference>
<protein>
    <recommendedName>
        <fullName evidence="5">Glycosyltransferase</fullName>
        <ecNumber evidence="5">2.4.1.-</ecNumber>
    </recommendedName>
</protein>
<evidence type="ECO:0000313" key="7">
    <source>
        <dbReference type="Proteomes" id="UP000188354"/>
    </source>
</evidence>
<keyword evidence="3 4" id="KW-0808">Transferase</keyword>
<proteinExistence type="inferred from homology"/>
<dbReference type="EC" id="2.4.1.-" evidence="5"/>
<dbReference type="KEGG" id="lang:109352560"/>
<gene>
    <name evidence="6" type="ORF">TanjilG_25258</name>
</gene>
<keyword evidence="2 4" id="KW-0328">Glycosyltransferase</keyword>
<dbReference type="AlphaFoldDB" id="A0A4P1RVI4"/>